<reference evidence="1" key="1">
    <citation type="submission" date="2021-01" db="EMBL/GenBank/DDBJ databases">
        <authorList>
            <person name="Corre E."/>
            <person name="Pelletier E."/>
            <person name="Niang G."/>
            <person name="Scheremetjew M."/>
            <person name="Finn R."/>
            <person name="Kale V."/>
            <person name="Holt S."/>
            <person name="Cochrane G."/>
            <person name="Meng A."/>
            <person name="Brown T."/>
            <person name="Cohen L."/>
        </authorList>
    </citation>
    <scope>NUCLEOTIDE SEQUENCE</scope>
    <source>
        <strain evidence="1">SAG 36.94</strain>
    </source>
</reference>
<protein>
    <submittedName>
        <fullName evidence="1">Uncharacterized protein</fullName>
    </submittedName>
</protein>
<dbReference type="EMBL" id="HBGH01005649">
    <property type="protein sequence ID" value="CAD9230979.1"/>
    <property type="molecule type" value="Transcribed_RNA"/>
</dbReference>
<accession>A0A7S1TBJ1</accession>
<organism evidence="1">
    <name type="scientific">Compsopogon caeruleus</name>
    <dbReference type="NCBI Taxonomy" id="31354"/>
    <lineage>
        <taxon>Eukaryota</taxon>
        <taxon>Rhodophyta</taxon>
        <taxon>Compsopogonophyceae</taxon>
        <taxon>Compsopogonales</taxon>
        <taxon>Compsopogonaceae</taxon>
        <taxon>Compsopogon</taxon>
    </lineage>
</organism>
<sequence>MYIIYSSRLCGFPIIPYILVPTYFLLKLLLNDLAQSAIGCSLGDATFEIQIGLDKLREVIRRQPWESCLLLDSHWFSHPSMFEIQANDKMMYFGNEWSPGGTVRTFSSRHERGNQIGHVHSGGGERSYVWA</sequence>
<proteinExistence type="predicted"/>
<gene>
    <name evidence="1" type="ORF">CCAE0312_LOCUS3033</name>
</gene>
<name>A0A7S1TBJ1_9RHOD</name>
<evidence type="ECO:0000313" key="1">
    <source>
        <dbReference type="EMBL" id="CAD9230979.1"/>
    </source>
</evidence>
<dbReference type="AlphaFoldDB" id="A0A7S1TBJ1"/>